<dbReference type="Gene3D" id="3.40.50.1400">
    <property type="match status" value="2"/>
</dbReference>
<dbReference type="InterPro" id="IPR033644">
    <property type="entry name" value="Ferrochelatase_C"/>
</dbReference>
<dbReference type="HAMAP" id="MF_00323">
    <property type="entry name" value="Ferrochelatase"/>
    <property type="match status" value="1"/>
</dbReference>
<dbReference type="CDD" id="cd03411">
    <property type="entry name" value="Ferrochelatase_N"/>
    <property type="match status" value="1"/>
</dbReference>
<sequence>MSKAVLLLNLGTPESPTTKGLRDFYRHFFADPFVFDFNPMGRWLLRNLVIMPFRAPRVAKDYAAIWMDEGSPLKVYADRVQAGVQAAFDESDEEVTVLNAMAYSSPFVSDVMGQIETQGIREILLLPMFPQYSTATTASIFDGVNKAAKKWRTPPNLQFVDGLFQEQAFISAWTNVITKYLASVDVDHVIFSYHGIPEKTIKKADDGNVCQFGDCCNLITEDNRYCYRAQCISTTKSIANALGWSEPSYSVAFQSRFGRLPWIKPYLDEHIQHQVRAGNKRLALVTPSFVSDCLETIHEIGVEYREQFIKAGGEEFVLLPNLNDDQTWINSVFQIAKKHLPNTG</sequence>
<dbReference type="AlphaFoldDB" id="A0A381RKY9"/>
<protein>
    <recommendedName>
        <fullName evidence="7">Ferrochelatase</fullName>
    </recommendedName>
</protein>
<evidence type="ECO:0000256" key="4">
    <source>
        <dbReference type="ARBA" id="ARBA00023239"/>
    </source>
</evidence>
<dbReference type="EMBL" id="UINC01001906">
    <property type="protein sequence ID" value="SUZ90587.1"/>
    <property type="molecule type" value="Genomic_DNA"/>
</dbReference>
<dbReference type="PANTHER" id="PTHR11108">
    <property type="entry name" value="FERROCHELATASE"/>
    <property type="match status" value="1"/>
</dbReference>
<proteinExistence type="inferred from homology"/>
<dbReference type="PANTHER" id="PTHR11108:SF1">
    <property type="entry name" value="FERROCHELATASE, MITOCHONDRIAL"/>
    <property type="match status" value="1"/>
</dbReference>
<evidence type="ECO:0008006" key="7">
    <source>
        <dbReference type="Google" id="ProtNLM"/>
    </source>
</evidence>
<evidence type="ECO:0000313" key="6">
    <source>
        <dbReference type="EMBL" id="SUZ90587.1"/>
    </source>
</evidence>
<dbReference type="InterPro" id="IPR001015">
    <property type="entry name" value="Ferrochelatase"/>
</dbReference>
<evidence type="ECO:0000256" key="2">
    <source>
        <dbReference type="ARBA" id="ARBA00023004"/>
    </source>
</evidence>
<dbReference type="UniPathway" id="UPA00252"/>
<keyword evidence="4" id="KW-0456">Lyase</keyword>
<organism evidence="6">
    <name type="scientific">marine metagenome</name>
    <dbReference type="NCBI Taxonomy" id="408172"/>
    <lineage>
        <taxon>unclassified sequences</taxon>
        <taxon>metagenomes</taxon>
        <taxon>ecological metagenomes</taxon>
    </lineage>
</organism>
<dbReference type="GO" id="GO:0004325">
    <property type="term" value="F:ferrochelatase activity"/>
    <property type="evidence" value="ECO:0007669"/>
    <property type="project" value="InterPro"/>
</dbReference>
<accession>A0A381RKY9</accession>
<evidence type="ECO:0000256" key="5">
    <source>
        <dbReference type="ARBA" id="ARBA00023244"/>
    </source>
</evidence>
<dbReference type="CDD" id="cd00419">
    <property type="entry name" value="Ferrochelatase_C"/>
    <property type="match status" value="1"/>
</dbReference>
<evidence type="ECO:0000256" key="3">
    <source>
        <dbReference type="ARBA" id="ARBA00023133"/>
    </source>
</evidence>
<keyword evidence="5" id="KW-0627">Porphyrin biosynthesis</keyword>
<dbReference type="Pfam" id="PF00762">
    <property type="entry name" value="Ferrochelatase"/>
    <property type="match status" value="1"/>
</dbReference>
<keyword evidence="2" id="KW-0408">Iron</keyword>
<gene>
    <name evidence="6" type="ORF">METZ01_LOCUS43441</name>
</gene>
<dbReference type="InterPro" id="IPR033659">
    <property type="entry name" value="Ferrochelatase_N"/>
</dbReference>
<keyword evidence="3" id="KW-0350">Heme biosynthesis</keyword>
<dbReference type="SUPFAM" id="SSF53800">
    <property type="entry name" value="Chelatase"/>
    <property type="match status" value="1"/>
</dbReference>
<comment type="pathway">
    <text evidence="1">Porphyrin-containing compound metabolism; protoheme biosynthesis.</text>
</comment>
<dbReference type="GO" id="GO:0006783">
    <property type="term" value="P:heme biosynthetic process"/>
    <property type="evidence" value="ECO:0007669"/>
    <property type="project" value="UniProtKB-KW"/>
</dbReference>
<reference evidence="6" key="1">
    <citation type="submission" date="2018-05" db="EMBL/GenBank/DDBJ databases">
        <authorList>
            <person name="Lanie J.A."/>
            <person name="Ng W.-L."/>
            <person name="Kazmierczak K.M."/>
            <person name="Andrzejewski T.M."/>
            <person name="Davidsen T.M."/>
            <person name="Wayne K.J."/>
            <person name="Tettelin H."/>
            <person name="Glass J.I."/>
            <person name="Rusch D."/>
            <person name="Podicherti R."/>
            <person name="Tsui H.-C.T."/>
            <person name="Winkler M.E."/>
        </authorList>
    </citation>
    <scope>NUCLEOTIDE SEQUENCE</scope>
</reference>
<name>A0A381RKY9_9ZZZZ</name>
<evidence type="ECO:0000256" key="1">
    <source>
        <dbReference type="ARBA" id="ARBA00004744"/>
    </source>
</evidence>
<dbReference type="NCBIfam" id="TIGR00109">
    <property type="entry name" value="hemH"/>
    <property type="match status" value="1"/>
</dbReference>